<proteinExistence type="predicted"/>
<name>A0AAD4XP82_9MAGN</name>
<keyword evidence="2" id="KW-1185">Reference proteome</keyword>
<dbReference type="AlphaFoldDB" id="A0AAD4XP82"/>
<dbReference type="EMBL" id="JAJJMB010007708">
    <property type="protein sequence ID" value="KAI3928372.1"/>
    <property type="molecule type" value="Genomic_DNA"/>
</dbReference>
<sequence>MDETKACGLQFELKNITGKVIGGDAINGQQADLGNDYVILQSIIFLTCCNFSLQICNCSSFNRLMNGWLKGLNS</sequence>
<protein>
    <submittedName>
        <fullName evidence="1">Uncharacterized protein</fullName>
    </submittedName>
</protein>
<accession>A0AAD4XP82</accession>
<evidence type="ECO:0000313" key="2">
    <source>
        <dbReference type="Proteomes" id="UP001202328"/>
    </source>
</evidence>
<gene>
    <name evidence="1" type="ORF">MKW98_023973</name>
</gene>
<evidence type="ECO:0000313" key="1">
    <source>
        <dbReference type="EMBL" id="KAI3928372.1"/>
    </source>
</evidence>
<dbReference type="Proteomes" id="UP001202328">
    <property type="component" value="Unassembled WGS sequence"/>
</dbReference>
<reference evidence="1" key="1">
    <citation type="submission" date="2022-04" db="EMBL/GenBank/DDBJ databases">
        <title>A functionally conserved STORR gene fusion in Papaver species that diverged 16.8 million years ago.</title>
        <authorList>
            <person name="Catania T."/>
        </authorList>
    </citation>
    <scope>NUCLEOTIDE SEQUENCE</scope>
    <source>
        <strain evidence="1">S-188037</strain>
    </source>
</reference>
<comment type="caution">
    <text evidence="1">The sequence shown here is derived from an EMBL/GenBank/DDBJ whole genome shotgun (WGS) entry which is preliminary data.</text>
</comment>
<organism evidence="1 2">
    <name type="scientific">Papaver atlanticum</name>
    <dbReference type="NCBI Taxonomy" id="357466"/>
    <lineage>
        <taxon>Eukaryota</taxon>
        <taxon>Viridiplantae</taxon>
        <taxon>Streptophyta</taxon>
        <taxon>Embryophyta</taxon>
        <taxon>Tracheophyta</taxon>
        <taxon>Spermatophyta</taxon>
        <taxon>Magnoliopsida</taxon>
        <taxon>Ranunculales</taxon>
        <taxon>Papaveraceae</taxon>
        <taxon>Papaveroideae</taxon>
        <taxon>Papaver</taxon>
    </lineage>
</organism>